<comment type="cofactor">
    <cofactor evidence="2 10">
        <name>NAD(+)</name>
        <dbReference type="ChEBI" id="CHEBI:57540"/>
    </cofactor>
</comment>
<accession>A0A2L2JLR2</accession>
<dbReference type="NCBIfam" id="TIGR01179">
    <property type="entry name" value="galE"/>
    <property type="match status" value="1"/>
</dbReference>
<comment type="catalytic activity">
    <reaction evidence="1 10">
        <text>UDP-alpha-D-glucose = UDP-alpha-D-galactose</text>
        <dbReference type="Rhea" id="RHEA:22168"/>
        <dbReference type="ChEBI" id="CHEBI:58885"/>
        <dbReference type="ChEBI" id="CHEBI:66914"/>
        <dbReference type="EC" id="5.1.3.2"/>
    </reaction>
</comment>
<evidence type="ECO:0000256" key="7">
    <source>
        <dbReference type="ARBA" id="ARBA00023027"/>
    </source>
</evidence>
<dbReference type="EMBL" id="JAAGVB010000008">
    <property type="protein sequence ID" value="NEW32381.1"/>
    <property type="molecule type" value="Genomic_DNA"/>
</dbReference>
<evidence type="ECO:0000256" key="10">
    <source>
        <dbReference type="RuleBase" id="RU366046"/>
    </source>
</evidence>
<comment type="pathway">
    <text evidence="3 10">Carbohydrate metabolism; galactose metabolism.</text>
</comment>
<keyword evidence="7 10" id="KW-0520">NAD</keyword>
<dbReference type="PANTHER" id="PTHR43725">
    <property type="entry name" value="UDP-GLUCOSE 4-EPIMERASE"/>
    <property type="match status" value="1"/>
</dbReference>
<dbReference type="UniPathway" id="UPA00214"/>
<feature type="domain" description="NAD-dependent epimerase/dehydratase" evidence="11">
    <location>
        <begin position="3"/>
        <end position="252"/>
    </location>
</feature>
<dbReference type="AlphaFoldDB" id="A0A2L2JLR2"/>
<dbReference type="CDD" id="cd05247">
    <property type="entry name" value="UDP_G4E_1_SDR_e"/>
    <property type="match status" value="1"/>
</dbReference>
<dbReference type="EC" id="5.1.3.2" evidence="5 10"/>
<dbReference type="GO" id="GO:0003978">
    <property type="term" value="F:UDP-glucose 4-epimerase activity"/>
    <property type="evidence" value="ECO:0007669"/>
    <property type="project" value="UniProtKB-UniRule"/>
</dbReference>
<dbReference type="GO" id="GO:0033499">
    <property type="term" value="P:galactose catabolic process via UDP-galactose, Leloir pathway"/>
    <property type="evidence" value="ECO:0007669"/>
    <property type="project" value="TreeGrafter"/>
</dbReference>
<dbReference type="Pfam" id="PF01370">
    <property type="entry name" value="Epimerase"/>
    <property type="match status" value="1"/>
</dbReference>
<protein>
    <recommendedName>
        <fullName evidence="6 10">UDP-glucose 4-epimerase</fullName>
        <ecNumber evidence="5 10">5.1.3.2</ecNumber>
    </recommendedName>
</protein>
<evidence type="ECO:0000256" key="8">
    <source>
        <dbReference type="ARBA" id="ARBA00023235"/>
    </source>
</evidence>
<dbReference type="PANTHER" id="PTHR43725:SF53">
    <property type="entry name" value="UDP-ARABINOSE 4-EPIMERASE 1"/>
    <property type="match status" value="1"/>
</dbReference>
<name>A0A2L2JLR2_9NOCA</name>
<dbReference type="InterPro" id="IPR005886">
    <property type="entry name" value="UDP_G4E"/>
</dbReference>
<keyword evidence="8 10" id="KW-0413">Isomerase</keyword>
<evidence type="ECO:0000256" key="6">
    <source>
        <dbReference type="ARBA" id="ARBA00018569"/>
    </source>
</evidence>
<dbReference type="Gene3D" id="3.90.25.10">
    <property type="entry name" value="UDP-galactose 4-epimerase, domain 1"/>
    <property type="match status" value="1"/>
</dbReference>
<dbReference type="GeneID" id="57067658"/>
<comment type="subunit">
    <text evidence="10">Homodimer.</text>
</comment>
<evidence type="ECO:0000313" key="13">
    <source>
        <dbReference type="Proteomes" id="UP000471166"/>
    </source>
</evidence>
<reference evidence="12 13" key="1">
    <citation type="submission" date="2020-01" db="EMBL/GenBank/DDBJ databases">
        <title>Genetics and antimicrobial susceptibilities of Nocardia species isolated from the soil; a comparison with species isolated from humans.</title>
        <authorList>
            <person name="Carrasco G."/>
            <person name="Monzon S."/>
            <person name="Sansegundo M."/>
            <person name="Garcia E."/>
            <person name="Garrido N."/>
            <person name="Medina M.J."/>
            <person name="Villalon P."/>
            <person name="Ramirez-Arocha A.C."/>
            <person name="Jimenez P."/>
            <person name="Cuesta I."/>
            <person name="Valdezate S."/>
        </authorList>
    </citation>
    <scope>NUCLEOTIDE SEQUENCE [LARGE SCALE GENOMIC DNA]</scope>
    <source>
        <strain evidence="12 13">CNM20110626</strain>
    </source>
</reference>
<evidence type="ECO:0000259" key="11">
    <source>
        <dbReference type="Pfam" id="PF01370"/>
    </source>
</evidence>
<evidence type="ECO:0000256" key="5">
    <source>
        <dbReference type="ARBA" id="ARBA00013189"/>
    </source>
</evidence>
<organism evidence="12 13">
    <name type="scientific">Nocardia cyriacigeorgica</name>
    <dbReference type="NCBI Taxonomy" id="135487"/>
    <lineage>
        <taxon>Bacteria</taxon>
        <taxon>Bacillati</taxon>
        <taxon>Actinomycetota</taxon>
        <taxon>Actinomycetes</taxon>
        <taxon>Mycobacteriales</taxon>
        <taxon>Nocardiaceae</taxon>
        <taxon>Nocardia</taxon>
    </lineage>
</organism>
<dbReference type="Gene3D" id="3.40.50.720">
    <property type="entry name" value="NAD(P)-binding Rossmann-like Domain"/>
    <property type="match status" value="1"/>
</dbReference>
<sequence length="331" mass="35591">MKILVTGGAGYVGATVTRLLLDAGHHVEVVDDLSRNDDQQIPAEATFHQLRVHDIAQVLTPDAGFEAVLHFAGLIAAGESMAHPQWHWDNNTAASLALLDAIQQAEVPRLVFSSTAAVYGEPDQVPILETTVTNPVNTYGDTKLAVDKAIASITRASALGAISLRYFNVAGAHTCPDGTMIGERHTPETHLIPLALDAAAGLRDKFSLFGDDYPTPDGTCVRDYIHVTDLAQAHLLALDAIQPGEHRIYNLGNGIGFSNHQVLDAIRKVTGAAFETEIATRRPGDPAVLYASSDLAQSELGWRPTRPDIIEIVADAWKFHQRFTGRQSAAG</sequence>
<dbReference type="Proteomes" id="UP000471166">
    <property type="component" value="Unassembled WGS sequence"/>
</dbReference>
<dbReference type="RefSeq" id="WP_054811668.1">
    <property type="nucleotide sequence ID" value="NZ_CP026746.1"/>
</dbReference>
<dbReference type="SUPFAM" id="SSF51735">
    <property type="entry name" value="NAD(P)-binding Rossmann-fold domains"/>
    <property type="match status" value="1"/>
</dbReference>
<proteinExistence type="inferred from homology"/>
<evidence type="ECO:0000313" key="12">
    <source>
        <dbReference type="EMBL" id="NEW32381.1"/>
    </source>
</evidence>
<gene>
    <name evidence="12" type="primary">galE</name>
    <name evidence="12" type="ORF">GV791_07380</name>
</gene>
<evidence type="ECO:0000256" key="4">
    <source>
        <dbReference type="ARBA" id="ARBA00007637"/>
    </source>
</evidence>
<comment type="caution">
    <text evidence="12">The sequence shown here is derived from an EMBL/GenBank/DDBJ whole genome shotgun (WGS) entry which is preliminary data.</text>
</comment>
<evidence type="ECO:0000256" key="9">
    <source>
        <dbReference type="ARBA" id="ARBA00023277"/>
    </source>
</evidence>
<evidence type="ECO:0000256" key="1">
    <source>
        <dbReference type="ARBA" id="ARBA00000083"/>
    </source>
</evidence>
<dbReference type="InterPro" id="IPR001509">
    <property type="entry name" value="Epimerase_deHydtase"/>
</dbReference>
<evidence type="ECO:0000256" key="3">
    <source>
        <dbReference type="ARBA" id="ARBA00004947"/>
    </source>
</evidence>
<dbReference type="InterPro" id="IPR036291">
    <property type="entry name" value="NAD(P)-bd_dom_sf"/>
</dbReference>
<comment type="similarity">
    <text evidence="4 10">Belongs to the NAD(P)-dependent epimerase/dehydratase family.</text>
</comment>
<evidence type="ECO:0000256" key="2">
    <source>
        <dbReference type="ARBA" id="ARBA00001911"/>
    </source>
</evidence>
<keyword evidence="9 10" id="KW-0119">Carbohydrate metabolism</keyword>